<comment type="caution">
    <text evidence="4">The sequence shown here is derived from an EMBL/GenBank/DDBJ whole genome shotgun (WGS) entry which is preliminary data.</text>
</comment>
<dbReference type="PANTHER" id="PTHR18916">
    <property type="entry name" value="DYNACTIN 1-RELATED MICROTUBULE-BINDING"/>
    <property type="match status" value="1"/>
</dbReference>
<feature type="compositionally biased region" description="Low complexity" evidence="2">
    <location>
        <begin position="100"/>
        <end position="119"/>
    </location>
</feature>
<keyword evidence="1" id="KW-0175">Coiled coil</keyword>
<dbReference type="InterPro" id="IPR036859">
    <property type="entry name" value="CAP-Gly_dom_sf"/>
</dbReference>
<feature type="region of interest" description="Disordered" evidence="2">
    <location>
        <begin position="87"/>
        <end position="226"/>
    </location>
</feature>
<accession>A0A819JXG9</accession>
<sequence length="498" mass="55796">MASTTSFRLDQRVSVPGKGFGTIAFIGRTEFADGEWIGVILDEPKGKNNGTVQKKDGTIVRYFTCNDNHGLYVRSGQIESIINDSNLTRSSSNHSIKSEGSTTGSIPPPSTSAIPKTSAVPPTKQKGLRTPTPGTTAKLPGSDGDIDQTGLTRTAQSSSDIPTAVATERISPPKEEVKPPVSQSKPTTSMPPPTPIESTNISRKSSTTILESSDSQQVTTSLKSKINDQEEQIQTLIKKRRDDLEKLKEFERTKLQLDQLQTYKREAQERIKELNDKLQQQEHDLKDTRDKFTAYRDEMADTEVRIESLTLDLEMAEEKLETLTSENTTLKEKLEEVQLELDVIKGEIQLNGPNQVANDIQQKIDDERTIKMEQALIKLRDLSLTKQAENDTLKKQCETLEHKVKTLTKENENAKVEITTMQATIADLTEQVDTCLGAQQMVDILTNKNLSLEDQVRELQETVDNLESLCEMDKEMEENAKEVEHDLRENIDLLQNQL</sequence>
<dbReference type="Gene3D" id="1.10.287.2610">
    <property type="match status" value="1"/>
</dbReference>
<evidence type="ECO:0000256" key="2">
    <source>
        <dbReference type="SAM" id="MobiDB-lite"/>
    </source>
</evidence>
<evidence type="ECO:0000256" key="1">
    <source>
        <dbReference type="SAM" id="Coils"/>
    </source>
</evidence>
<protein>
    <recommendedName>
        <fullName evidence="3">CAP-Gly domain-containing protein</fullName>
    </recommendedName>
</protein>
<evidence type="ECO:0000259" key="3">
    <source>
        <dbReference type="PROSITE" id="PS50245"/>
    </source>
</evidence>
<evidence type="ECO:0000313" key="4">
    <source>
        <dbReference type="EMBL" id="CAF3936632.1"/>
    </source>
</evidence>
<feature type="coiled-coil region" evidence="1">
    <location>
        <begin position="390"/>
        <end position="497"/>
    </location>
</feature>
<reference evidence="4" key="1">
    <citation type="submission" date="2021-02" db="EMBL/GenBank/DDBJ databases">
        <authorList>
            <person name="Nowell W R."/>
        </authorList>
    </citation>
    <scope>NUCLEOTIDE SEQUENCE</scope>
</reference>
<feature type="compositionally biased region" description="Polar residues" evidence="2">
    <location>
        <begin position="200"/>
        <end position="224"/>
    </location>
</feature>
<gene>
    <name evidence="4" type="ORF">JBS370_LOCUS22758</name>
</gene>
<dbReference type="Pfam" id="PF01302">
    <property type="entry name" value="CAP_GLY"/>
    <property type="match status" value="1"/>
</dbReference>
<feature type="non-terminal residue" evidence="4">
    <location>
        <position position="498"/>
    </location>
</feature>
<dbReference type="SUPFAM" id="SSF74924">
    <property type="entry name" value="Cap-Gly domain"/>
    <property type="match status" value="1"/>
</dbReference>
<dbReference type="AlphaFoldDB" id="A0A819JXG9"/>
<dbReference type="PROSITE" id="PS50245">
    <property type="entry name" value="CAP_GLY_2"/>
    <property type="match status" value="1"/>
</dbReference>
<feature type="compositionally biased region" description="Polar residues" evidence="2">
    <location>
        <begin position="149"/>
        <end position="161"/>
    </location>
</feature>
<name>A0A819JXG9_9BILA</name>
<feature type="domain" description="CAP-Gly" evidence="3">
    <location>
        <begin position="27"/>
        <end position="74"/>
    </location>
</feature>
<proteinExistence type="predicted"/>
<dbReference type="Proteomes" id="UP000663836">
    <property type="component" value="Unassembled WGS sequence"/>
</dbReference>
<feature type="compositionally biased region" description="Polar residues" evidence="2">
    <location>
        <begin position="87"/>
        <end position="99"/>
    </location>
</feature>
<dbReference type="EMBL" id="CAJOBD010003239">
    <property type="protein sequence ID" value="CAF3936632.1"/>
    <property type="molecule type" value="Genomic_DNA"/>
</dbReference>
<dbReference type="SMART" id="SM01052">
    <property type="entry name" value="CAP_GLY"/>
    <property type="match status" value="1"/>
</dbReference>
<organism evidence="4 5">
    <name type="scientific">Rotaria sordida</name>
    <dbReference type="NCBI Taxonomy" id="392033"/>
    <lineage>
        <taxon>Eukaryota</taxon>
        <taxon>Metazoa</taxon>
        <taxon>Spiralia</taxon>
        <taxon>Gnathifera</taxon>
        <taxon>Rotifera</taxon>
        <taxon>Eurotatoria</taxon>
        <taxon>Bdelloidea</taxon>
        <taxon>Philodinida</taxon>
        <taxon>Philodinidae</taxon>
        <taxon>Rotaria</taxon>
    </lineage>
</organism>
<dbReference type="Gene3D" id="2.30.30.190">
    <property type="entry name" value="CAP Gly-rich-like domain"/>
    <property type="match status" value="1"/>
</dbReference>
<evidence type="ECO:0000313" key="5">
    <source>
        <dbReference type="Proteomes" id="UP000663836"/>
    </source>
</evidence>
<dbReference type="InterPro" id="IPR000938">
    <property type="entry name" value="CAP-Gly_domain"/>
</dbReference>